<evidence type="ECO:0000313" key="2">
    <source>
        <dbReference type="Proteomes" id="UP001054252"/>
    </source>
</evidence>
<dbReference type="AlphaFoldDB" id="A0AAV5J8S6"/>
<reference evidence="1 2" key="1">
    <citation type="journal article" date="2021" name="Commun. Biol.">
        <title>The genome of Shorea leprosula (Dipterocarpaceae) highlights the ecological relevance of drought in aseasonal tropical rainforests.</title>
        <authorList>
            <person name="Ng K.K.S."/>
            <person name="Kobayashi M.J."/>
            <person name="Fawcett J.A."/>
            <person name="Hatakeyama M."/>
            <person name="Paape T."/>
            <person name="Ng C.H."/>
            <person name="Ang C.C."/>
            <person name="Tnah L.H."/>
            <person name="Lee C.T."/>
            <person name="Nishiyama T."/>
            <person name="Sese J."/>
            <person name="O'Brien M.J."/>
            <person name="Copetti D."/>
            <person name="Mohd Noor M.I."/>
            <person name="Ong R.C."/>
            <person name="Putra M."/>
            <person name="Sireger I.Z."/>
            <person name="Indrioko S."/>
            <person name="Kosugi Y."/>
            <person name="Izuno A."/>
            <person name="Isagi Y."/>
            <person name="Lee S.L."/>
            <person name="Shimizu K.K."/>
        </authorList>
    </citation>
    <scope>NUCLEOTIDE SEQUENCE [LARGE SCALE GENOMIC DNA]</scope>
    <source>
        <strain evidence="1">214</strain>
    </source>
</reference>
<gene>
    <name evidence="1" type="ORF">SLEP1_g20642</name>
</gene>
<evidence type="ECO:0000313" key="1">
    <source>
        <dbReference type="EMBL" id="GKV09096.1"/>
    </source>
</evidence>
<dbReference type="Proteomes" id="UP001054252">
    <property type="component" value="Unassembled WGS sequence"/>
</dbReference>
<sequence length="153" mass="16443">MPLNPPLCRPSPLPLPLPLLPLPLLRFVLHRLSTPPLCLCLCLFSDSFSIASFSIASFSIASIASQPLPSASFAFASSPIPSPSPLISIHSFESSDSTAIHHLHRSEGTEDDAIAPLTVAKRELKANDLLKLFLFSGSNRVTGVLMVLSHCFL</sequence>
<name>A0AAV5J8S6_9ROSI</name>
<accession>A0AAV5J8S6</accession>
<dbReference type="EMBL" id="BPVZ01000030">
    <property type="protein sequence ID" value="GKV09096.1"/>
    <property type="molecule type" value="Genomic_DNA"/>
</dbReference>
<comment type="caution">
    <text evidence="1">The sequence shown here is derived from an EMBL/GenBank/DDBJ whole genome shotgun (WGS) entry which is preliminary data.</text>
</comment>
<protein>
    <submittedName>
        <fullName evidence="1">Uncharacterized protein</fullName>
    </submittedName>
</protein>
<proteinExistence type="predicted"/>
<organism evidence="1 2">
    <name type="scientific">Rubroshorea leprosula</name>
    <dbReference type="NCBI Taxonomy" id="152421"/>
    <lineage>
        <taxon>Eukaryota</taxon>
        <taxon>Viridiplantae</taxon>
        <taxon>Streptophyta</taxon>
        <taxon>Embryophyta</taxon>
        <taxon>Tracheophyta</taxon>
        <taxon>Spermatophyta</taxon>
        <taxon>Magnoliopsida</taxon>
        <taxon>eudicotyledons</taxon>
        <taxon>Gunneridae</taxon>
        <taxon>Pentapetalae</taxon>
        <taxon>rosids</taxon>
        <taxon>malvids</taxon>
        <taxon>Malvales</taxon>
        <taxon>Dipterocarpaceae</taxon>
        <taxon>Rubroshorea</taxon>
    </lineage>
</organism>
<keyword evidence="2" id="KW-1185">Reference proteome</keyword>